<gene>
    <name evidence="2" type="ORF">SNAT2548_LOCUS18312</name>
</gene>
<proteinExistence type="predicted"/>
<keyword evidence="3" id="KW-1185">Reference proteome</keyword>
<dbReference type="Proteomes" id="UP000604046">
    <property type="component" value="Unassembled WGS sequence"/>
</dbReference>
<reference evidence="2" key="1">
    <citation type="submission" date="2021-02" db="EMBL/GenBank/DDBJ databases">
        <authorList>
            <person name="Dougan E. K."/>
            <person name="Rhodes N."/>
            <person name="Thang M."/>
            <person name="Chan C."/>
        </authorList>
    </citation>
    <scope>NUCLEOTIDE SEQUENCE</scope>
</reference>
<dbReference type="EMBL" id="CAJNDS010002141">
    <property type="protein sequence ID" value="CAE7348670.1"/>
    <property type="molecule type" value="Genomic_DNA"/>
</dbReference>
<accession>A0A812PUV5</accession>
<comment type="caution">
    <text evidence="2">The sequence shown here is derived from an EMBL/GenBank/DDBJ whole genome shotgun (WGS) entry which is preliminary data.</text>
</comment>
<evidence type="ECO:0000313" key="2">
    <source>
        <dbReference type="EMBL" id="CAE7348670.1"/>
    </source>
</evidence>
<evidence type="ECO:0000313" key="3">
    <source>
        <dbReference type="Proteomes" id="UP000604046"/>
    </source>
</evidence>
<dbReference type="AlphaFoldDB" id="A0A812PUV5"/>
<organism evidence="2 3">
    <name type="scientific">Symbiodinium natans</name>
    <dbReference type="NCBI Taxonomy" id="878477"/>
    <lineage>
        <taxon>Eukaryota</taxon>
        <taxon>Sar</taxon>
        <taxon>Alveolata</taxon>
        <taxon>Dinophyceae</taxon>
        <taxon>Suessiales</taxon>
        <taxon>Symbiodiniaceae</taxon>
        <taxon>Symbiodinium</taxon>
    </lineage>
</organism>
<protein>
    <submittedName>
        <fullName evidence="2">Uncharacterized protein</fullName>
    </submittedName>
</protein>
<name>A0A812PUV5_9DINO</name>
<sequence>MDEMSSCHAAASHDQDPTEPTAAQPSSGEAPADTRPEEDQLLADARASAKDAKDEQLAVDDVSSSQKTPKPLSFVLDALEEESKDQYNQMVARICQSQDPGKEAVDRLRAAAVAAWQAACVKQMQPDMDAADTMALQRILAQGPVAEPLLEAFHDQWSRKVYDEDAVGRSLDLRHKPQSMTLKEYMKSVSQEFYSDLLDDRASIDPLQMQRETPLTQVAAVEVAHALARLSAGHGLPPDGHVVHAQFQGLSKYLWNGPLQHAKLTKAIPQSESEWDIANAKLAQLIIGESASGKDNAKSLLATWMKDLRGQAPVMSREALLEQGNITISGIFNRLKAADSNLQVVNPELEKVLQGRKRDVYLQDSQMIELLDGTATGKANGNEDTVLTANAWASLGSQLKVYVSQLAGDACARFRFSPSFIDDHAVADTAFEEKLLPRRCSQALAVSVLKAILAAQHRVAPPEQSSKGSAEEDPIRLRQPKRKRDFLVESFFLSLYI</sequence>
<evidence type="ECO:0000256" key="1">
    <source>
        <dbReference type="SAM" id="MobiDB-lite"/>
    </source>
</evidence>
<feature type="region of interest" description="Disordered" evidence="1">
    <location>
        <begin position="1"/>
        <end position="69"/>
    </location>
</feature>
<dbReference type="OrthoDB" id="411031at2759"/>
<feature type="compositionally biased region" description="Basic and acidic residues" evidence="1">
    <location>
        <begin position="47"/>
        <end position="56"/>
    </location>
</feature>